<keyword evidence="2" id="KW-1185">Reference proteome</keyword>
<dbReference type="EMBL" id="NKCI01000020">
    <property type="protein sequence ID" value="RSL67506.1"/>
    <property type="molecule type" value="Genomic_DNA"/>
</dbReference>
<protein>
    <submittedName>
        <fullName evidence="1">Uncharacterized protein</fullName>
    </submittedName>
</protein>
<evidence type="ECO:0000313" key="2">
    <source>
        <dbReference type="Proteomes" id="UP000288168"/>
    </source>
</evidence>
<dbReference type="AlphaFoldDB" id="A0A428QQF2"/>
<organism evidence="1 2">
    <name type="scientific">Fusarium duplospermum</name>
    <dbReference type="NCBI Taxonomy" id="1325734"/>
    <lineage>
        <taxon>Eukaryota</taxon>
        <taxon>Fungi</taxon>
        <taxon>Dikarya</taxon>
        <taxon>Ascomycota</taxon>
        <taxon>Pezizomycotina</taxon>
        <taxon>Sordariomycetes</taxon>
        <taxon>Hypocreomycetidae</taxon>
        <taxon>Hypocreales</taxon>
        <taxon>Nectriaceae</taxon>
        <taxon>Fusarium</taxon>
        <taxon>Fusarium solani species complex</taxon>
    </lineage>
</organism>
<dbReference type="Proteomes" id="UP000288168">
    <property type="component" value="Unassembled WGS sequence"/>
</dbReference>
<name>A0A428QQF2_9HYPO</name>
<sequence length="61" mass="6807">MALPMGVMATLFDIEEQGCSWPVDRGLFFGCIWNNMSVHHETGWNCTVDKPPPPPFAAEAR</sequence>
<reference evidence="1 2" key="1">
    <citation type="submission" date="2017-06" db="EMBL/GenBank/DDBJ databases">
        <title>Comparative genomic analysis of Ambrosia Fusariam Clade fungi.</title>
        <authorList>
            <person name="Stajich J.E."/>
            <person name="Carrillo J."/>
            <person name="Kijimoto T."/>
            <person name="Eskalen A."/>
            <person name="O'Donnell K."/>
            <person name="Kasson M."/>
        </authorList>
    </citation>
    <scope>NUCLEOTIDE SEQUENCE [LARGE SCALE GENOMIC DNA]</scope>
    <source>
        <strain evidence="1 2">NRRL62584</strain>
    </source>
</reference>
<accession>A0A428QQF2</accession>
<evidence type="ECO:0000313" key="1">
    <source>
        <dbReference type="EMBL" id="RSL67506.1"/>
    </source>
</evidence>
<gene>
    <name evidence="1" type="ORF">CEP54_003237</name>
</gene>
<proteinExistence type="predicted"/>
<comment type="caution">
    <text evidence="1">The sequence shown here is derived from an EMBL/GenBank/DDBJ whole genome shotgun (WGS) entry which is preliminary data.</text>
</comment>